<gene>
    <name evidence="4" type="ORF">FHR34_007899</name>
</gene>
<dbReference type="SUPFAM" id="SSF55874">
    <property type="entry name" value="ATPase domain of HSP90 chaperone/DNA topoisomerase II/histidine kinase"/>
    <property type="match status" value="1"/>
</dbReference>
<comment type="caution">
    <text evidence="4">The sequence shown here is derived from an EMBL/GenBank/DDBJ whole genome shotgun (WGS) entry which is preliminary data.</text>
</comment>
<protein>
    <submittedName>
        <fullName evidence="4">Anti-sigma regulatory factor (Ser/Thr protein kinase)</fullName>
    </submittedName>
</protein>
<name>A0A7W7RB81_KITKI</name>
<dbReference type="RefSeq" id="WP_184946415.1">
    <property type="nucleotide sequence ID" value="NZ_JACHJV010000003.1"/>
</dbReference>
<feature type="compositionally biased region" description="Pro residues" evidence="2">
    <location>
        <begin position="119"/>
        <end position="132"/>
    </location>
</feature>
<dbReference type="Gene3D" id="3.30.565.10">
    <property type="entry name" value="Histidine kinase-like ATPase, C-terminal domain"/>
    <property type="match status" value="1"/>
</dbReference>
<dbReference type="InterPro" id="IPR036890">
    <property type="entry name" value="HATPase_C_sf"/>
</dbReference>
<evidence type="ECO:0000313" key="5">
    <source>
        <dbReference type="Proteomes" id="UP000540506"/>
    </source>
</evidence>
<evidence type="ECO:0000256" key="2">
    <source>
        <dbReference type="SAM" id="MobiDB-lite"/>
    </source>
</evidence>
<dbReference type="InterPro" id="IPR003594">
    <property type="entry name" value="HATPase_dom"/>
</dbReference>
<feature type="domain" description="Histidine kinase/HSP90-like ATPase" evidence="3">
    <location>
        <begin position="48"/>
        <end position="160"/>
    </location>
</feature>
<dbReference type="GO" id="GO:0004674">
    <property type="term" value="F:protein serine/threonine kinase activity"/>
    <property type="evidence" value="ECO:0007669"/>
    <property type="project" value="UniProtKB-KW"/>
</dbReference>
<proteinExistence type="predicted"/>
<sequence>MSILSGPSPRPAPGPTQAPARGAAPATRESPGRTRHSQRHHTLYDWTPTEPNPTSPVRRRLRAALAALRVPADAVDDAVLMASELVANAHRHAPGAGRLRLVVTATTVRVEVHDGNPRLPGPGPCSGSPPAPGRRSGEIDCPSSWLAESGRGLRIVHALSGGRWGSRTTASGKHVWFALPRPVSHSGRGPLKHPGRPPEYEGG</sequence>
<keyword evidence="5" id="KW-1185">Reference proteome</keyword>
<evidence type="ECO:0000313" key="4">
    <source>
        <dbReference type="EMBL" id="MBB4928802.1"/>
    </source>
</evidence>
<accession>A0A7W7RB81</accession>
<dbReference type="PANTHER" id="PTHR35526">
    <property type="entry name" value="ANTI-SIGMA-F FACTOR RSBW-RELATED"/>
    <property type="match status" value="1"/>
</dbReference>
<dbReference type="Proteomes" id="UP000540506">
    <property type="component" value="Unassembled WGS sequence"/>
</dbReference>
<dbReference type="InterPro" id="IPR050267">
    <property type="entry name" value="Anti-sigma-factor_SerPK"/>
</dbReference>
<keyword evidence="1" id="KW-0723">Serine/threonine-protein kinase</keyword>
<organism evidence="4 5">
    <name type="scientific">Kitasatospora kifunensis</name>
    <name type="common">Streptomyces kifunensis</name>
    <dbReference type="NCBI Taxonomy" id="58351"/>
    <lineage>
        <taxon>Bacteria</taxon>
        <taxon>Bacillati</taxon>
        <taxon>Actinomycetota</taxon>
        <taxon>Actinomycetes</taxon>
        <taxon>Kitasatosporales</taxon>
        <taxon>Streptomycetaceae</taxon>
        <taxon>Kitasatospora</taxon>
    </lineage>
</organism>
<dbReference type="AlphaFoldDB" id="A0A7W7RB81"/>
<feature type="region of interest" description="Disordered" evidence="2">
    <location>
        <begin position="113"/>
        <end position="140"/>
    </location>
</feature>
<dbReference type="CDD" id="cd16936">
    <property type="entry name" value="HATPase_RsbW-like"/>
    <property type="match status" value="1"/>
</dbReference>
<evidence type="ECO:0000256" key="1">
    <source>
        <dbReference type="ARBA" id="ARBA00022527"/>
    </source>
</evidence>
<reference evidence="4 5" key="1">
    <citation type="submission" date="2020-08" db="EMBL/GenBank/DDBJ databases">
        <title>Sequencing the genomes of 1000 actinobacteria strains.</title>
        <authorList>
            <person name="Klenk H.-P."/>
        </authorList>
    </citation>
    <scope>NUCLEOTIDE SEQUENCE [LARGE SCALE GENOMIC DNA]</scope>
    <source>
        <strain evidence="4 5">DSM 41654</strain>
    </source>
</reference>
<feature type="region of interest" description="Disordered" evidence="2">
    <location>
        <begin position="1"/>
        <end position="56"/>
    </location>
</feature>
<dbReference type="PANTHER" id="PTHR35526:SF3">
    <property type="entry name" value="ANTI-SIGMA-F FACTOR RSBW"/>
    <property type="match status" value="1"/>
</dbReference>
<dbReference type="Pfam" id="PF13581">
    <property type="entry name" value="HATPase_c_2"/>
    <property type="match status" value="1"/>
</dbReference>
<keyword evidence="1" id="KW-0418">Kinase</keyword>
<evidence type="ECO:0000259" key="3">
    <source>
        <dbReference type="Pfam" id="PF13581"/>
    </source>
</evidence>
<dbReference type="EMBL" id="JACHJV010000003">
    <property type="protein sequence ID" value="MBB4928802.1"/>
    <property type="molecule type" value="Genomic_DNA"/>
</dbReference>
<keyword evidence="1" id="KW-0808">Transferase</keyword>
<feature type="region of interest" description="Disordered" evidence="2">
    <location>
        <begin position="180"/>
        <end position="203"/>
    </location>
</feature>